<protein>
    <submittedName>
        <fullName evidence="2">Uncharacterized protein</fullName>
    </submittedName>
</protein>
<keyword evidence="3" id="KW-1185">Reference proteome</keyword>
<dbReference type="OrthoDB" id="280288at2"/>
<accession>A0A518DQN6</accession>
<dbReference type="Proteomes" id="UP000317648">
    <property type="component" value="Chromosome"/>
</dbReference>
<gene>
    <name evidence="2" type="ORF">Pla8534_19200</name>
</gene>
<proteinExistence type="predicted"/>
<name>A0A518DQN6_9BACT</name>
<dbReference type="AlphaFoldDB" id="A0A518DQN6"/>
<keyword evidence="1" id="KW-0812">Transmembrane</keyword>
<dbReference type="KEGG" id="lcre:Pla8534_19200"/>
<keyword evidence="1" id="KW-0472">Membrane</keyword>
<keyword evidence="1" id="KW-1133">Transmembrane helix</keyword>
<organism evidence="2 3">
    <name type="scientific">Lignipirellula cremea</name>
    <dbReference type="NCBI Taxonomy" id="2528010"/>
    <lineage>
        <taxon>Bacteria</taxon>
        <taxon>Pseudomonadati</taxon>
        <taxon>Planctomycetota</taxon>
        <taxon>Planctomycetia</taxon>
        <taxon>Pirellulales</taxon>
        <taxon>Pirellulaceae</taxon>
        <taxon>Lignipirellula</taxon>
    </lineage>
</organism>
<dbReference type="RefSeq" id="WP_145052008.1">
    <property type="nucleotide sequence ID" value="NZ_CP036433.1"/>
</dbReference>
<evidence type="ECO:0000256" key="1">
    <source>
        <dbReference type="SAM" id="Phobius"/>
    </source>
</evidence>
<sequence length="130" mass="15394">MNAKLVEMLLSEVPVRRYRYHNSLTPEQTKQLRSIYTDFGQLVDPTFEQFEREFLFEKNVDAEIRLWTQMAKAFRECLRRYRRLRPDDVATAVIAISLGICLLPPGVPMKAIRFLRKHVPFKPLEVRQSI</sequence>
<reference evidence="2 3" key="1">
    <citation type="submission" date="2019-02" db="EMBL/GenBank/DDBJ databases">
        <title>Deep-cultivation of Planctomycetes and their phenomic and genomic characterization uncovers novel biology.</title>
        <authorList>
            <person name="Wiegand S."/>
            <person name="Jogler M."/>
            <person name="Boedeker C."/>
            <person name="Pinto D."/>
            <person name="Vollmers J."/>
            <person name="Rivas-Marin E."/>
            <person name="Kohn T."/>
            <person name="Peeters S.H."/>
            <person name="Heuer A."/>
            <person name="Rast P."/>
            <person name="Oberbeckmann S."/>
            <person name="Bunk B."/>
            <person name="Jeske O."/>
            <person name="Meyerdierks A."/>
            <person name="Storesund J.E."/>
            <person name="Kallscheuer N."/>
            <person name="Luecker S."/>
            <person name="Lage O.M."/>
            <person name="Pohl T."/>
            <person name="Merkel B.J."/>
            <person name="Hornburger P."/>
            <person name="Mueller R.-W."/>
            <person name="Bruemmer F."/>
            <person name="Labrenz M."/>
            <person name="Spormann A.M."/>
            <person name="Op den Camp H."/>
            <person name="Overmann J."/>
            <person name="Amann R."/>
            <person name="Jetten M.S.M."/>
            <person name="Mascher T."/>
            <person name="Medema M.H."/>
            <person name="Devos D.P."/>
            <person name="Kaster A.-K."/>
            <person name="Ovreas L."/>
            <person name="Rohde M."/>
            <person name="Galperin M.Y."/>
            <person name="Jogler C."/>
        </authorList>
    </citation>
    <scope>NUCLEOTIDE SEQUENCE [LARGE SCALE GENOMIC DNA]</scope>
    <source>
        <strain evidence="2 3">Pla85_3_4</strain>
    </source>
</reference>
<evidence type="ECO:0000313" key="3">
    <source>
        <dbReference type="Proteomes" id="UP000317648"/>
    </source>
</evidence>
<dbReference type="EMBL" id="CP036433">
    <property type="protein sequence ID" value="QDU94134.1"/>
    <property type="molecule type" value="Genomic_DNA"/>
</dbReference>
<feature type="transmembrane region" description="Helical" evidence="1">
    <location>
        <begin position="89"/>
        <end position="107"/>
    </location>
</feature>
<evidence type="ECO:0000313" key="2">
    <source>
        <dbReference type="EMBL" id="QDU94134.1"/>
    </source>
</evidence>